<dbReference type="Proteomes" id="UP001287356">
    <property type="component" value="Unassembled WGS sequence"/>
</dbReference>
<evidence type="ECO:0000313" key="5">
    <source>
        <dbReference type="Proteomes" id="UP001287356"/>
    </source>
</evidence>
<protein>
    <submittedName>
        <fullName evidence="4">WW domain-containing oxidoreductase</fullName>
    </submittedName>
</protein>
<sequence>MASKYDADTTASTLVDDLASEIKDKVILVTGVSSGGLGATFALAAAKAQPALLILASRNPAKTKETANAIAQSFPHVRTRALELDLGSLAKVREAANQVNSWDDVPAIDVLVNNAGIMAVPYSVSPDGFESQLATNHLGPFLFTNLIIEKILASKSPRVVNVSSDGHRLGPFRFDDYNFHGGDSYNKWRAYGQSKTANMLFALSLAEKLGPKSSLHALAKKLKPKSGLLLAFSLHPGVIMQTSLSGSLDWATDLPGLRDADKAIGNREAWEEFKVKTPEQGVATHVYAAFHPELKTHSGAYLQDSHIADPWVDTVKPWGTSLVEAERLWKLSEKLVGQEFAY</sequence>
<dbReference type="SUPFAM" id="SSF51735">
    <property type="entry name" value="NAD(P)-binding Rossmann-fold domains"/>
    <property type="match status" value="1"/>
</dbReference>
<keyword evidence="2" id="KW-0560">Oxidoreductase</keyword>
<dbReference type="AlphaFoldDB" id="A0AAE0JT30"/>
<comment type="similarity">
    <text evidence="1 3">Belongs to the short-chain dehydrogenases/reductases (SDR) family.</text>
</comment>
<dbReference type="InterPro" id="IPR002347">
    <property type="entry name" value="SDR_fam"/>
</dbReference>
<dbReference type="Gene3D" id="3.40.50.720">
    <property type="entry name" value="NAD(P)-binding Rossmann-like Domain"/>
    <property type="match status" value="1"/>
</dbReference>
<organism evidence="4 5">
    <name type="scientific">Lasiosphaeria ovina</name>
    <dbReference type="NCBI Taxonomy" id="92902"/>
    <lineage>
        <taxon>Eukaryota</taxon>
        <taxon>Fungi</taxon>
        <taxon>Dikarya</taxon>
        <taxon>Ascomycota</taxon>
        <taxon>Pezizomycotina</taxon>
        <taxon>Sordariomycetes</taxon>
        <taxon>Sordariomycetidae</taxon>
        <taxon>Sordariales</taxon>
        <taxon>Lasiosphaeriaceae</taxon>
        <taxon>Lasiosphaeria</taxon>
    </lineage>
</organism>
<evidence type="ECO:0000256" key="2">
    <source>
        <dbReference type="ARBA" id="ARBA00023002"/>
    </source>
</evidence>
<accession>A0AAE0JT30</accession>
<dbReference type="PANTHER" id="PTHR24320:SF283">
    <property type="entry name" value="RETINOL DEHYDROGENASE 11"/>
    <property type="match status" value="1"/>
</dbReference>
<reference evidence="4" key="2">
    <citation type="submission" date="2023-06" db="EMBL/GenBank/DDBJ databases">
        <authorList>
            <consortium name="Lawrence Berkeley National Laboratory"/>
            <person name="Haridas S."/>
            <person name="Hensen N."/>
            <person name="Bonometti L."/>
            <person name="Westerberg I."/>
            <person name="Brannstrom I.O."/>
            <person name="Guillou S."/>
            <person name="Cros-Aarteil S."/>
            <person name="Calhoun S."/>
            <person name="Kuo A."/>
            <person name="Mondo S."/>
            <person name="Pangilinan J."/>
            <person name="Riley R."/>
            <person name="Labutti K."/>
            <person name="Andreopoulos B."/>
            <person name="Lipzen A."/>
            <person name="Chen C."/>
            <person name="Yanf M."/>
            <person name="Daum C."/>
            <person name="Ng V."/>
            <person name="Clum A."/>
            <person name="Steindorff A."/>
            <person name="Ohm R."/>
            <person name="Martin F."/>
            <person name="Silar P."/>
            <person name="Natvig D."/>
            <person name="Lalanne C."/>
            <person name="Gautier V."/>
            <person name="Ament-Velasquez S.L."/>
            <person name="Kruys A."/>
            <person name="Hutchinson M.I."/>
            <person name="Powell A.J."/>
            <person name="Barry K."/>
            <person name="Miller A.N."/>
            <person name="Grigoriev I.V."/>
            <person name="Debuchy R."/>
            <person name="Gladieux P."/>
            <person name="Thoren M.H."/>
            <person name="Johannesson H."/>
        </authorList>
    </citation>
    <scope>NUCLEOTIDE SEQUENCE</scope>
    <source>
        <strain evidence="4">CBS 958.72</strain>
    </source>
</reference>
<dbReference type="EMBL" id="JAULSN010000011">
    <property type="protein sequence ID" value="KAK3361369.1"/>
    <property type="molecule type" value="Genomic_DNA"/>
</dbReference>
<dbReference type="InterPro" id="IPR036291">
    <property type="entry name" value="NAD(P)-bd_dom_sf"/>
</dbReference>
<dbReference type="PRINTS" id="PR00081">
    <property type="entry name" value="GDHRDH"/>
</dbReference>
<evidence type="ECO:0000256" key="1">
    <source>
        <dbReference type="ARBA" id="ARBA00006484"/>
    </source>
</evidence>
<evidence type="ECO:0000256" key="3">
    <source>
        <dbReference type="RuleBase" id="RU000363"/>
    </source>
</evidence>
<dbReference type="PANTHER" id="PTHR24320">
    <property type="entry name" value="RETINOL DEHYDROGENASE"/>
    <property type="match status" value="1"/>
</dbReference>
<evidence type="ECO:0000313" key="4">
    <source>
        <dbReference type="EMBL" id="KAK3361369.1"/>
    </source>
</evidence>
<dbReference type="PRINTS" id="PR00080">
    <property type="entry name" value="SDRFAMILY"/>
</dbReference>
<reference evidence="4" key="1">
    <citation type="journal article" date="2023" name="Mol. Phylogenet. Evol.">
        <title>Genome-scale phylogeny and comparative genomics of the fungal order Sordariales.</title>
        <authorList>
            <person name="Hensen N."/>
            <person name="Bonometti L."/>
            <person name="Westerberg I."/>
            <person name="Brannstrom I.O."/>
            <person name="Guillou S."/>
            <person name="Cros-Aarteil S."/>
            <person name="Calhoun S."/>
            <person name="Haridas S."/>
            <person name="Kuo A."/>
            <person name="Mondo S."/>
            <person name="Pangilinan J."/>
            <person name="Riley R."/>
            <person name="LaButti K."/>
            <person name="Andreopoulos B."/>
            <person name="Lipzen A."/>
            <person name="Chen C."/>
            <person name="Yan M."/>
            <person name="Daum C."/>
            <person name="Ng V."/>
            <person name="Clum A."/>
            <person name="Steindorff A."/>
            <person name="Ohm R.A."/>
            <person name="Martin F."/>
            <person name="Silar P."/>
            <person name="Natvig D.O."/>
            <person name="Lalanne C."/>
            <person name="Gautier V."/>
            <person name="Ament-Velasquez S.L."/>
            <person name="Kruys A."/>
            <person name="Hutchinson M.I."/>
            <person name="Powell A.J."/>
            <person name="Barry K."/>
            <person name="Miller A.N."/>
            <person name="Grigoriev I.V."/>
            <person name="Debuchy R."/>
            <person name="Gladieux P."/>
            <person name="Hiltunen Thoren M."/>
            <person name="Johannesson H."/>
        </authorList>
    </citation>
    <scope>NUCLEOTIDE SEQUENCE</scope>
    <source>
        <strain evidence="4">CBS 958.72</strain>
    </source>
</reference>
<dbReference type="GO" id="GO:0016491">
    <property type="term" value="F:oxidoreductase activity"/>
    <property type="evidence" value="ECO:0007669"/>
    <property type="project" value="UniProtKB-KW"/>
</dbReference>
<gene>
    <name evidence="4" type="ORF">B0T24DRAFT_641424</name>
</gene>
<comment type="caution">
    <text evidence="4">The sequence shown here is derived from an EMBL/GenBank/DDBJ whole genome shotgun (WGS) entry which is preliminary data.</text>
</comment>
<proteinExistence type="inferred from homology"/>
<dbReference type="Pfam" id="PF00106">
    <property type="entry name" value="adh_short"/>
    <property type="match status" value="1"/>
</dbReference>
<name>A0AAE0JT30_9PEZI</name>
<keyword evidence="5" id="KW-1185">Reference proteome</keyword>